<proteinExistence type="predicted"/>
<protein>
    <submittedName>
        <fullName evidence="3">Uncharacterized protein</fullName>
    </submittedName>
</protein>
<dbReference type="EMBL" id="CAMPGE010014891">
    <property type="protein sequence ID" value="CAI2373541.1"/>
    <property type="molecule type" value="Genomic_DNA"/>
</dbReference>
<name>A0AAD1XIY5_EUPCR</name>
<keyword evidence="1" id="KW-0175">Coiled coil</keyword>
<feature type="region of interest" description="Disordered" evidence="2">
    <location>
        <begin position="107"/>
        <end position="128"/>
    </location>
</feature>
<dbReference type="AlphaFoldDB" id="A0AAD1XIY5"/>
<evidence type="ECO:0000313" key="4">
    <source>
        <dbReference type="Proteomes" id="UP001295684"/>
    </source>
</evidence>
<evidence type="ECO:0000256" key="1">
    <source>
        <dbReference type="SAM" id="Coils"/>
    </source>
</evidence>
<gene>
    <name evidence="3" type="ORF">ECRASSUSDP1_LOCUS14887</name>
</gene>
<dbReference type="Proteomes" id="UP001295684">
    <property type="component" value="Unassembled WGS sequence"/>
</dbReference>
<organism evidence="3 4">
    <name type="scientific">Euplotes crassus</name>
    <dbReference type="NCBI Taxonomy" id="5936"/>
    <lineage>
        <taxon>Eukaryota</taxon>
        <taxon>Sar</taxon>
        <taxon>Alveolata</taxon>
        <taxon>Ciliophora</taxon>
        <taxon>Intramacronucleata</taxon>
        <taxon>Spirotrichea</taxon>
        <taxon>Hypotrichia</taxon>
        <taxon>Euplotida</taxon>
        <taxon>Euplotidae</taxon>
        <taxon>Moneuplotes</taxon>
    </lineage>
</organism>
<feature type="coiled-coil region" evidence="1">
    <location>
        <begin position="316"/>
        <end position="343"/>
    </location>
</feature>
<evidence type="ECO:0000256" key="2">
    <source>
        <dbReference type="SAM" id="MobiDB-lite"/>
    </source>
</evidence>
<sequence>MSFEQKITKESKPKFRYGPSHKRNFHSSIGHYPDVRKNTKTINLKKDDSNLRLSLGAKRAFKPVKKLRYKKVNLSRNEEERPMLSGQKLSILIEMDNYKNSLAKMNPSSNKNLSENRNEFTSSPISGNIKSMLKNRHEKDVSEIHMRKHIKALKKLVKERDDELFDLKMALELAGTKNNTKKLTQKAEIIQKNLEKVRGGLNPKRSLVLSRCKKQTRNKKRSKLVLKKEPFINRGQMGVSKSTVASPHQLTQNNLKNSMVLNSKNSMKSITPVNKTNKVIKKNNEETINVNGLPPVFKTFENQSVSHKTNTNSAQNVAEKHEIKILNKKISQLEGQLSKYQKNNSSAVYKESTKEEDDAKLNYHKLLTNYISEAPDLSYMEVTKDPFVKLPTQISPRNQKKALHEDFSGEKNIVKVDEIAHIRAKVRLAVMCYEENLKNLIFGSNEISMQGFMNKAEEFMNLSQMEALLFSRYLFERRNKPKVIFDKSTVRRCSFILRRLKEFIGKYTRIETDNITTIKLDFSENKNKEDKDQFVKDLQALSKCEFVSPFDIYNLILTSNLKLDPTKIVVYLCRMSNSICKITGNMISILIRRCFLVEYANRKASIAPNESLCISKICSDGTPKGKKDEVIELDKNSKLKIGNKFFQELADYIKKSDISILDVIKDKIFDKVLNAKEYQLIKYKHLYQIWAKCGLNITGDTKQGIEHVLVPFLDNSVEIHSLISTMAKYGCFELFPKSNKHINYRKMDGATIRILNRIIAIMERDKQENVEDFLGEKNITYIEVVSPSKTEKIGVIDHLKLREVLREKCIIPYGEDLDEEFQTLLCLSSNREDLIMIRKMRKIIADIKNVRFFRNYGMYFREESLVDSDYEEQQEKPNMTIDKLLNESLIKKDLHENNNSSSDSFDANLLLSMDQSSRDDRAPEKAKFKSAIMKYADMQKAIQKKNGDENATHFLSIMSALNAGPNLKQANKSN</sequence>
<feature type="compositionally biased region" description="Basic and acidic residues" evidence="2">
    <location>
        <begin position="1"/>
        <end position="13"/>
    </location>
</feature>
<evidence type="ECO:0000313" key="3">
    <source>
        <dbReference type="EMBL" id="CAI2373541.1"/>
    </source>
</evidence>
<reference evidence="3" key="1">
    <citation type="submission" date="2023-07" db="EMBL/GenBank/DDBJ databases">
        <authorList>
            <consortium name="AG Swart"/>
            <person name="Singh M."/>
            <person name="Singh A."/>
            <person name="Seah K."/>
            <person name="Emmerich C."/>
        </authorList>
    </citation>
    <scope>NUCLEOTIDE SEQUENCE</scope>
    <source>
        <strain evidence="3">DP1</strain>
    </source>
</reference>
<keyword evidence="4" id="KW-1185">Reference proteome</keyword>
<accession>A0AAD1XIY5</accession>
<comment type="caution">
    <text evidence="3">The sequence shown here is derived from an EMBL/GenBank/DDBJ whole genome shotgun (WGS) entry which is preliminary data.</text>
</comment>
<feature type="region of interest" description="Disordered" evidence="2">
    <location>
        <begin position="1"/>
        <end position="21"/>
    </location>
</feature>